<proteinExistence type="predicted"/>
<organism evidence="1 2">
    <name type="scientific">Lobosporangium transversale</name>
    <dbReference type="NCBI Taxonomy" id="64571"/>
    <lineage>
        <taxon>Eukaryota</taxon>
        <taxon>Fungi</taxon>
        <taxon>Fungi incertae sedis</taxon>
        <taxon>Mucoromycota</taxon>
        <taxon>Mortierellomycotina</taxon>
        <taxon>Mortierellomycetes</taxon>
        <taxon>Mortierellales</taxon>
        <taxon>Mortierellaceae</taxon>
        <taxon>Lobosporangium</taxon>
    </lineage>
</organism>
<name>A0A1Y2GGN3_9FUNG</name>
<dbReference type="Proteomes" id="UP000193648">
    <property type="component" value="Unassembled WGS sequence"/>
</dbReference>
<protein>
    <recommendedName>
        <fullName evidence="3">F-box domain-containing protein</fullName>
    </recommendedName>
</protein>
<sequence length="522" mass="60094">MQQHPLDLPEVIQNLGQFLQHEDLLSCLRVSKTFHSVLIKYLWEAIDAWDHDRKRSTYPRGKTLQNHKKYIKRLVFIGNPPREYMSLQGCSVLHTISATLPEKCTSSLLTKFSRLIKAHSSTMRHVEFWIEDSLHISISGPEPWKTLLECPRISSLSIGCMKFRNDEVDLLFQVCTKLQKLNLDYGCISELPEYVQDESSNFVLPHLRSLTLCNRYNRHGDERPFSGVMLHLWGIFVRKCPSLEKLDCLHPKHGKILKVALLQNPWIFPHLRDLTLNDSVSDEELAAILRQMAQVRNFKVPSSYFGPLALHELLADRGRQLDVHENRDRITRTDRLCDTIEELQAASGWDKTDGVAQAILSNCPRLRVLAAAKITVTEIVQGPKWVCSRIEKLCLYFQMDLDPESEEGTEKQRMVFGQLGKLTELQYLDLTHYCRMPTLDLRLGAGLNGLANLKRLTTVRSTSDDYQAMGPEEAKWIVENWPKFFYLDVATNKDPDIAGSISRIFRPHNIFCMQWKSLVPTV</sequence>
<evidence type="ECO:0008006" key="3">
    <source>
        <dbReference type="Google" id="ProtNLM"/>
    </source>
</evidence>
<reference evidence="1 2" key="1">
    <citation type="submission" date="2016-07" db="EMBL/GenBank/DDBJ databases">
        <title>Pervasive Adenine N6-methylation of Active Genes in Fungi.</title>
        <authorList>
            <consortium name="DOE Joint Genome Institute"/>
            <person name="Mondo S.J."/>
            <person name="Dannebaum R.O."/>
            <person name="Kuo R.C."/>
            <person name="Labutti K."/>
            <person name="Haridas S."/>
            <person name="Kuo A."/>
            <person name="Salamov A."/>
            <person name="Ahrendt S.R."/>
            <person name="Lipzen A."/>
            <person name="Sullivan W."/>
            <person name="Andreopoulos W.B."/>
            <person name="Clum A."/>
            <person name="Lindquist E."/>
            <person name="Daum C."/>
            <person name="Ramamoorthy G.K."/>
            <person name="Gryganskyi A."/>
            <person name="Culley D."/>
            <person name="Magnuson J.K."/>
            <person name="James T.Y."/>
            <person name="O'Malley M.A."/>
            <person name="Stajich J.E."/>
            <person name="Spatafora J.W."/>
            <person name="Visel A."/>
            <person name="Grigoriev I.V."/>
        </authorList>
    </citation>
    <scope>NUCLEOTIDE SEQUENCE [LARGE SCALE GENOMIC DNA]</scope>
    <source>
        <strain evidence="1 2">NRRL 3116</strain>
    </source>
</reference>
<dbReference type="AlphaFoldDB" id="A0A1Y2GGN3"/>
<comment type="caution">
    <text evidence="1">The sequence shown here is derived from an EMBL/GenBank/DDBJ whole genome shotgun (WGS) entry which is preliminary data.</text>
</comment>
<evidence type="ECO:0000313" key="1">
    <source>
        <dbReference type="EMBL" id="ORZ10313.1"/>
    </source>
</evidence>
<dbReference type="InterPro" id="IPR036047">
    <property type="entry name" value="F-box-like_dom_sf"/>
</dbReference>
<accession>A0A1Y2GGN3</accession>
<evidence type="ECO:0000313" key="2">
    <source>
        <dbReference type="Proteomes" id="UP000193648"/>
    </source>
</evidence>
<dbReference type="GeneID" id="33566794"/>
<keyword evidence="2" id="KW-1185">Reference proteome</keyword>
<gene>
    <name evidence="1" type="ORF">BCR41DRAFT_357745</name>
</gene>
<dbReference type="SUPFAM" id="SSF81383">
    <property type="entry name" value="F-box domain"/>
    <property type="match status" value="1"/>
</dbReference>
<dbReference type="InParanoid" id="A0A1Y2GGN3"/>
<dbReference type="EMBL" id="MCFF01000031">
    <property type="protein sequence ID" value="ORZ10313.1"/>
    <property type="molecule type" value="Genomic_DNA"/>
</dbReference>
<dbReference type="OrthoDB" id="2390912at2759"/>
<dbReference type="Gene3D" id="3.80.10.10">
    <property type="entry name" value="Ribonuclease Inhibitor"/>
    <property type="match status" value="1"/>
</dbReference>
<dbReference type="GO" id="GO:0019005">
    <property type="term" value="C:SCF ubiquitin ligase complex"/>
    <property type="evidence" value="ECO:0007669"/>
    <property type="project" value="TreeGrafter"/>
</dbReference>
<dbReference type="PANTHER" id="PTHR13318">
    <property type="entry name" value="PARTNER OF PAIRED, ISOFORM B-RELATED"/>
    <property type="match status" value="1"/>
</dbReference>
<dbReference type="RefSeq" id="XP_021879220.1">
    <property type="nucleotide sequence ID" value="XM_022024950.1"/>
</dbReference>
<dbReference type="InterPro" id="IPR032675">
    <property type="entry name" value="LRR_dom_sf"/>
</dbReference>
<dbReference type="SUPFAM" id="SSF52047">
    <property type="entry name" value="RNI-like"/>
    <property type="match status" value="1"/>
</dbReference>
<dbReference type="GO" id="GO:0031146">
    <property type="term" value="P:SCF-dependent proteasomal ubiquitin-dependent protein catabolic process"/>
    <property type="evidence" value="ECO:0007669"/>
    <property type="project" value="TreeGrafter"/>
</dbReference>